<feature type="domain" description="Glycosyl hydrolase 94 catalytic" evidence="3">
    <location>
        <begin position="572"/>
        <end position="955"/>
    </location>
</feature>
<dbReference type="PANTHER" id="PTHR37469:SF2">
    <property type="entry name" value="CELLOBIONIC ACID PHOSPHORYLASE"/>
    <property type="match status" value="1"/>
</dbReference>
<evidence type="ECO:0000259" key="4">
    <source>
        <dbReference type="Pfam" id="PF21250"/>
    </source>
</evidence>
<keyword evidence="2" id="KW-0808">Transferase</keyword>
<accession>A0A179ETD9</accession>
<dbReference type="Pfam" id="PF21270">
    <property type="entry name" value="SOGP_4th"/>
    <property type="match status" value="1"/>
</dbReference>
<name>A0A179ETD9_ENTTH</name>
<dbReference type="InterPro" id="IPR008928">
    <property type="entry name" value="6-hairpin_glycosidase_sf"/>
</dbReference>
<dbReference type="Gene3D" id="1.50.10.10">
    <property type="match status" value="1"/>
</dbReference>
<dbReference type="InterPro" id="IPR033432">
    <property type="entry name" value="GH94_catalytic"/>
</dbReference>
<feature type="domain" description="Glycoside phosphorylase C-terminal" evidence="5">
    <location>
        <begin position="1016"/>
        <end position="1102"/>
    </location>
</feature>
<evidence type="ECO:0000313" key="7">
    <source>
        <dbReference type="EMBL" id="OAQ56477.1"/>
    </source>
</evidence>
<dbReference type="AlphaFoldDB" id="A0A179ETD9"/>
<evidence type="ECO:0000313" key="8">
    <source>
        <dbReference type="Proteomes" id="UP000078516"/>
    </source>
</evidence>
<dbReference type="InterPro" id="IPR012341">
    <property type="entry name" value="6hp_glycosidase-like_sf"/>
</dbReference>
<dbReference type="SUPFAM" id="SSF48208">
    <property type="entry name" value="Six-hairpin glycosidases"/>
    <property type="match status" value="1"/>
</dbReference>
<comment type="caution">
    <text evidence="7">The sequence shown here is derived from an EMBL/GenBank/DDBJ whole genome shotgun (WGS) entry which is preliminary data.</text>
</comment>
<reference evidence="7 8" key="1">
    <citation type="submission" date="2016-04" db="EMBL/GenBank/DDBJ databases">
        <title>Draft genome of an Enterococcus thailandicus strain isolated from bovine feces.</title>
        <authorList>
            <person name="Beukers A.G."/>
            <person name="Zaheer R."/>
            <person name="Goji N."/>
            <person name="Cook S.R."/>
            <person name="Amoako K."/>
            <person name="Chaves A.V."/>
            <person name="Ward M.P."/>
            <person name="Mcallister T.A."/>
        </authorList>
    </citation>
    <scope>NUCLEOTIDE SEQUENCE [LARGE SCALE GENOMIC DNA]</scope>
    <source>
        <strain evidence="7 8">F0711D 46</strain>
    </source>
</reference>
<organism evidence="7 8">
    <name type="scientific">Enterococcus thailandicus</name>
    <dbReference type="NCBI Taxonomy" id="417368"/>
    <lineage>
        <taxon>Bacteria</taxon>
        <taxon>Bacillati</taxon>
        <taxon>Bacillota</taxon>
        <taxon>Bacilli</taxon>
        <taxon>Lactobacillales</taxon>
        <taxon>Enterococcaceae</taxon>
        <taxon>Enterococcus</taxon>
    </lineage>
</organism>
<keyword evidence="8" id="KW-1185">Reference proteome</keyword>
<dbReference type="Pfam" id="PF17167">
    <property type="entry name" value="Glyco_hydro_94"/>
    <property type="match status" value="1"/>
</dbReference>
<feature type="domain" description="SOGP N-terminal" evidence="6">
    <location>
        <begin position="16"/>
        <end position="239"/>
    </location>
</feature>
<evidence type="ECO:0000259" key="3">
    <source>
        <dbReference type="Pfam" id="PF17167"/>
    </source>
</evidence>
<dbReference type="PANTHER" id="PTHR37469">
    <property type="entry name" value="CELLOBIONIC ACID PHOSPHORYLASE-RELATED"/>
    <property type="match status" value="1"/>
</dbReference>
<dbReference type="InterPro" id="IPR052047">
    <property type="entry name" value="GH94_Enzymes"/>
</dbReference>
<keyword evidence="1" id="KW-0328">Glycosyltransferase</keyword>
<dbReference type="Proteomes" id="UP000078516">
    <property type="component" value="Unassembled WGS sequence"/>
</dbReference>
<evidence type="ECO:0000259" key="6">
    <source>
        <dbReference type="Pfam" id="PF21958"/>
    </source>
</evidence>
<dbReference type="InterPro" id="IPR053831">
    <property type="entry name" value="SOGP_N"/>
</dbReference>
<evidence type="ECO:0000256" key="1">
    <source>
        <dbReference type="ARBA" id="ARBA00022676"/>
    </source>
</evidence>
<evidence type="ECO:0000259" key="5">
    <source>
        <dbReference type="Pfam" id="PF21270"/>
    </source>
</evidence>
<dbReference type="GO" id="GO:0005975">
    <property type="term" value="P:carbohydrate metabolic process"/>
    <property type="evidence" value="ECO:0007669"/>
    <property type="project" value="InterPro"/>
</dbReference>
<dbReference type="InterPro" id="IPR048773">
    <property type="entry name" value="SOGP_C"/>
</dbReference>
<protein>
    <submittedName>
        <fullName evidence="7">Cellobiose phosphorylase</fullName>
    </submittedName>
</protein>
<evidence type="ECO:0000256" key="2">
    <source>
        <dbReference type="ARBA" id="ARBA00022679"/>
    </source>
</evidence>
<feature type="domain" description="Glycoside phosphorylase super sandwich" evidence="4">
    <location>
        <begin position="302"/>
        <end position="548"/>
    </location>
</feature>
<gene>
    <name evidence="7" type="ORF">A6E74_03440</name>
</gene>
<dbReference type="GO" id="GO:0016757">
    <property type="term" value="F:glycosyltransferase activity"/>
    <property type="evidence" value="ECO:0007669"/>
    <property type="project" value="UniProtKB-KW"/>
</dbReference>
<dbReference type="EMBL" id="LWMN01000010">
    <property type="protein sequence ID" value="OAQ56477.1"/>
    <property type="molecule type" value="Genomic_DNA"/>
</dbReference>
<sequence length="1103" mass="125332">MTQKMIDLTEKNSHFSFLPTGDLAEIESHGMMINQLMGNYLDGSLTQLYLRVYQEETILFAPMIGSNAHSQFFQKENQLVWKGQFAGVSYQVDFQLANTGLWFWQVNLQGTGQQADVIYGQDLGNALPGAVRSNEAYMSQYLDHHITQVDDKLVISSRQNQIQGGNYPLVEVGSLTNAVAFSTDGYQFFGQSYKETNQPEALNQPFLANEVYQYEFAYVALQSEKITVAQEKQIIIFYGGTLANQATAVTKPAFSKAEVVASYHSLTFDHSFMGTEGKQVTKHLGEPIVGETMTKEEILKYFPVKEQVEQENQQLLSFFTTNYHHVVTKVKERAMERTHGHILLSGTELDVDRPLLSTTVYMPGIFNSQVVLGNTTMNKLMSNSRNALNVIKESGQRIYLKQGENWRILTMPSLFEMGLNSAKWYYKLEDDLLTITTYTVVDGREIRTEIHSQKGKNYTFAITNQLVMGADEAQPTYQLEQNKQVVTVTGSEQSDTQQTYPNLAYRFTLDQPFQLTDESLFFASPNNDQKLTIFLIENQAEVTVKIEGSLTGEFKEAKATTLTEQDQQYTEYINELLNNFELVHETQTVEQMNLIARWYTHNMLVHYLSPHGLEQYGGAAWGTRDVSQGPTEFFFAVNRPEVVASIIKKVYANQFSDDGNWPQWFMFDRYETQKADESHGDVIVWPMKVVADYLVKTSDWGILNENITYTDRKTFLKTNEAETLLDHIKKEISYIESHFLPGTALSCYGDGDWDDTLQPFDNQLKKSMASSWTVALTYQVLHKLSILLREVDQSYSQHLSELVAKIKQDYETYMFTTDTLPGFVRMDAQNEVELMIHPNDQKTGIHYRLLPMTRGMIAELLTPKQAEHHLAIIKKHLQFPDGVRLMNRPAAYQGGVSTNFKRAEQSANFGREIGLQYVHAHIRFTEAMAKLGKTEETWHALNIINPIGITNQVKHAKLRQANVYFSSSDGDFKTRYEAESNFGKLKDGSVPVKGGWRIYSSGPGIYLGQLISSVLGIRETSQSVTFDPVLPTELDQLSLRYQLLGNPVTIHYHLGSGESKVMLNQQELPVEHEKNPYRTGGLKVSNQAILAHLQATNQIDIYC</sequence>
<dbReference type="RefSeq" id="WP_067482180.1">
    <property type="nucleotide sequence ID" value="NZ_JBKIZR010000001.1"/>
</dbReference>
<dbReference type="InterPro" id="IPR048771">
    <property type="entry name" value="SOGP_2nd"/>
</dbReference>
<proteinExistence type="predicted"/>
<dbReference type="Pfam" id="PF21250">
    <property type="entry name" value="SOGP_2nd"/>
    <property type="match status" value="1"/>
</dbReference>
<dbReference type="Pfam" id="PF21958">
    <property type="entry name" value="SOGP_N"/>
    <property type="match status" value="1"/>
</dbReference>